<keyword evidence="3" id="KW-1185">Reference proteome</keyword>
<proteinExistence type="predicted"/>
<sequence length="440" mass="47749">MSERSSNAFDPRVVFGLLLFGALAFFLTLYFIGTGQTGGSENDGRAHAVSRGLTGYAGIVKLLEEEGHDVDVSRSRDKLDQRNLLIVTPPKFAEAEDVAKIIADRRYVGPTLVVLPKWNEAPASMFAGQDVEEGWVELVGASVPDWAENLDEAQKDSNGNLGYSLPVELNVEVAEGLPSWRGMDRSGRLPDGMAVQEIEQGNLVGLVFSARGKPLAGYLDDGGYYPAYEEAAGYNADADPENYGGEQYGVVIVAEPDLLNNYGMADRTRAELGHALVDMAMDGDELPIVFDVTLNGLGGTQNLLTLAFTPPFLAATLCLILAMIVVAWRAFKRFGPPAAEGRAIAYGKAQLVRNSAGFIQRTRRLHLLSGPYASMMRERIARALALRKPDDAAIDAALARRLPDEPPFTRTLAALRNARTRAEIVRAADALKSIERKLAR</sequence>
<dbReference type="EMBL" id="JANKHH010000001">
    <property type="protein sequence ID" value="MCR2832720.1"/>
    <property type="molecule type" value="Genomic_DNA"/>
</dbReference>
<gene>
    <name evidence="2" type="ORF">NSO95_02060</name>
</gene>
<dbReference type="RefSeq" id="WP_257594477.1">
    <property type="nucleotide sequence ID" value="NZ_JANKHH010000001.1"/>
</dbReference>
<feature type="transmembrane region" description="Helical" evidence="1">
    <location>
        <begin position="12"/>
        <end position="32"/>
    </location>
</feature>
<evidence type="ECO:0000256" key="1">
    <source>
        <dbReference type="SAM" id="Phobius"/>
    </source>
</evidence>
<accession>A0ABT1XM30</accession>
<evidence type="ECO:0000313" key="3">
    <source>
        <dbReference type="Proteomes" id="UP001206067"/>
    </source>
</evidence>
<feature type="transmembrane region" description="Helical" evidence="1">
    <location>
        <begin position="312"/>
        <end position="331"/>
    </location>
</feature>
<name>A0ABT1XM30_9SPHN</name>
<protein>
    <submittedName>
        <fullName evidence="2">DUF4350 domain-containing protein</fullName>
    </submittedName>
</protein>
<reference evidence="2 3" key="1">
    <citation type="submission" date="2022-08" db="EMBL/GenBank/DDBJ databases">
        <title>Polyphasic taxonomy analysis of Qipengyuania sp.RS5-5.</title>
        <authorList>
            <person name="Xamxidin M."/>
            <person name="Wu M."/>
        </authorList>
    </citation>
    <scope>NUCLEOTIDE SEQUENCE [LARGE SCALE GENOMIC DNA]</scope>
    <source>
        <strain evidence="2 3">RS5-5</strain>
    </source>
</reference>
<evidence type="ECO:0000313" key="2">
    <source>
        <dbReference type="EMBL" id="MCR2832720.1"/>
    </source>
</evidence>
<keyword evidence="1" id="KW-0472">Membrane</keyword>
<dbReference type="Proteomes" id="UP001206067">
    <property type="component" value="Unassembled WGS sequence"/>
</dbReference>
<comment type="caution">
    <text evidence="2">The sequence shown here is derived from an EMBL/GenBank/DDBJ whole genome shotgun (WGS) entry which is preliminary data.</text>
</comment>
<keyword evidence="1" id="KW-1133">Transmembrane helix</keyword>
<keyword evidence="1" id="KW-0812">Transmembrane</keyword>
<organism evidence="2 3">
    <name type="scientific">Parerythrobacter lacustris</name>
    <dbReference type="NCBI Taxonomy" id="2969984"/>
    <lineage>
        <taxon>Bacteria</taxon>
        <taxon>Pseudomonadati</taxon>
        <taxon>Pseudomonadota</taxon>
        <taxon>Alphaproteobacteria</taxon>
        <taxon>Sphingomonadales</taxon>
        <taxon>Erythrobacteraceae</taxon>
        <taxon>Parerythrobacter</taxon>
    </lineage>
</organism>